<dbReference type="InterPro" id="IPR014161">
    <property type="entry name" value="Tol-Pal_TolA"/>
</dbReference>
<sequence length="258" mass="27955">MQTAASPYQPVRERRTLTCFLLALLMHLLLGALLYYGVRWRNAVPTGVAAELWEPVPEATVPEPVIRPAPTPQPVEEEDADISLQEKQRKARQAEREAQREAEQQRQRETQARAEAARKEAQRKATEAQRQASNAERQAELARLRAQAGGAGATANTGAGSGSSARPSSGYAERVRQRVKPNIIFNDDVAGNPAAVVAVHMAPDGSLLSTRLAKSSGNAGWDNAVLRAVQRSDPLPRDSNGVAPSNILITFWPKDEGG</sequence>
<comment type="caution">
    <text evidence="7">The sequence shown here is derived from an EMBL/GenBank/DDBJ whole genome shotgun (WGS) entry which is preliminary data.</text>
</comment>
<comment type="subcellular location">
    <subcellularLocation>
        <location evidence="1">Membrane</location>
        <topology evidence="1">Single-pass membrane protein</topology>
    </subcellularLocation>
</comment>
<evidence type="ECO:0000256" key="6">
    <source>
        <dbReference type="SAM" id="Phobius"/>
    </source>
</evidence>
<keyword evidence="3 6" id="KW-1133">Transmembrane helix</keyword>
<dbReference type="GO" id="GO:0019534">
    <property type="term" value="F:toxin transmembrane transporter activity"/>
    <property type="evidence" value="ECO:0007669"/>
    <property type="project" value="InterPro"/>
</dbReference>
<name>A0A2W7NRI9_9BURK</name>
<protein>
    <submittedName>
        <fullName evidence="7">Colicin import membrane protein</fullName>
    </submittedName>
</protein>
<reference evidence="7" key="1">
    <citation type="submission" date="2018-06" db="EMBL/GenBank/DDBJ databases">
        <title>Genomic Encyclopedia of Type Strains, Phase IV (KMG-V): Genome sequencing to study the core and pangenomes of soil and plant-associated prokaryotes.</title>
        <authorList>
            <person name="Whitman W."/>
        </authorList>
    </citation>
    <scope>NUCLEOTIDE SEQUENCE [LARGE SCALE GENOMIC DNA]</scope>
    <source>
        <strain evidence="7">MLR2-44</strain>
    </source>
</reference>
<evidence type="ECO:0000256" key="2">
    <source>
        <dbReference type="ARBA" id="ARBA00022692"/>
    </source>
</evidence>
<dbReference type="SUPFAM" id="SSF74653">
    <property type="entry name" value="TolA/TonB C-terminal domain"/>
    <property type="match status" value="1"/>
</dbReference>
<feature type="compositionally biased region" description="Basic and acidic residues" evidence="5">
    <location>
        <begin position="84"/>
        <end position="127"/>
    </location>
</feature>
<keyword evidence="8" id="KW-1185">Reference proteome</keyword>
<feature type="transmembrane region" description="Helical" evidence="6">
    <location>
        <begin position="20"/>
        <end position="38"/>
    </location>
</feature>
<organism evidence="7 8">
    <name type="scientific">Cupriavidus phytorum</name>
    <dbReference type="NCBI Taxonomy" id="3024399"/>
    <lineage>
        <taxon>Bacteria</taxon>
        <taxon>Pseudomonadati</taxon>
        <taxon>Pseudomonadota</taxon>
        <taxon>Betaproteobacteria</taxon>
        <taxon>Burkholderiales</taxon>
        <taxon>Burkholderiaceae</taxon>
        <taxon>Cupriavidus</taxon>
    </lineage>
</organism>
<evidence type="ECO:0000256" key="4">
    <source>
        <dbReference type="ARBA" id="ARBA00023136"/>
    </source>
</evidence>
<evidence type="ECO:0000313" key="8">
    <source>
        <dbReference type="Proteomes" id="UP000249638"/>
    </source>
</evidence>
<keyword evidence="4 6" id="KW-0472">Membrane</keyword>
<keyword evidence="2 6" id="KW-0812">Transmembrane</keyword>
<proteinExistence type="predicted"/>
<dbReference type="Pfam" id="PF13103">
    <property type="entry name" value="TonB_2"/>
    <property type="match status" value="1"/>
</dbReference>
<evidence type="ECO:0000313" key="7">
    <source>
        <dbReference type="EMBL" id="PZX24218.1"/>
    </source>
</evidence>
<gene>
    <name evidence="7" type="ORF">C7416_110139</name>
</gene>
<dbReference type="EMBL" id="QKZN01000010">
    <property type="protein sequence ID" value="PZX24218.1"/>
    <property type="molecule type" value="Genomic_DNA"/>
</dbReference>
<evidence type="ECO:0000256" key="5">
    <source>
        <dbReference type="SAM" id="MobiDB-lite"/>
    </source>
</evidence>
<dbReference type="NCBIfam" id="TIGR01352">
    <property type="entry name" value="tonB_Cterm"/>
    <property type="match status" value="1"/>
</dbReference>
<dbReference type="AlphaFoldDB" id="A0A2W7NRI9"/>
<dbReference type="NCBIfam" id="TIGR02794">
    <property type="entry name" value="tolA_full"/>
    <property type="match status" value="1"/>
</dbReference>
<feature type="region of interest" description="Disordered" evidence="5">
    <location>
        <begin position="62"/>
        <end position="173"/>
    </location>
</feature>
<feature type="compositionally biased region" description="Low complexity" evidence="5">
    <location>
        <begin position="144"/>
        <end position="172"/>
    </location>
</feature>
<evidence type="ECO:0000256" key="3">
    <source>
        <dbReference type="ARBA" id="ARBA00022989"/>
    </source>
</evidence>
<accession>A0A2W7NRI9</accession>
<dbReference type="GO" id="GO:0016020">
    <property type="term" value="C:membrane"/>
    <property type="evidence" value="ECO:0007669"/>
    <property type="project" value="UniProtKB-SubCell"/>
</dbReference>
<dbReference type="InterPro" id="IPR006260">
    <property type="entry name" value="TonB/TolA_C"/>
</dbReference>
<evidence type="ECO:0000256" key="1">
    <source>
        <dbReference type="ARBA" id="ARBA00004167"/>
    </source>
</evidence>
<dbReference type="GO" id="GO:0043213">
    <property type="term" value="P:bacteriocin transport"/>
    <property type="evidence" value="ECO:0007669"/>
    <property type="project" value="InterPro"/>
</dbReference>
<dbReference type="Gene3D" id="3.30.1150.10">
    <property type="match status" value="1"/>
</dbReference>
<dbReference type="Proteomes" id="UP000249638">
    <property type="component" value="Unassembled WGS sequence"/>
</dbReference>